<dbReference type="GO" id="GO:0005737">
    <property type="term" value="C:cytoplasm"/>
    <property type="evidence" value="ECO:0007669"/>
    <property type="project" value="TreeGrafter"/>
</dbReference>
<feature type="domain" description="Protein kinase" evidence="11">
    <location>
        <begin position="10"/>
        <end position="298"/>
    </location>
</feature>
<reference evidence="12 13" key="1">
    <citation type="submission" date="2017-12" db="EMBL/GenBank/DDBJ databases">
        <authorList>
            <consortium name="DOE Joint Genome Institute"/>
            <person name="Haridas S."/>
            <person name="Kjaerbolling I."/>
            <person name="Vesth T.C."/>
            <person name="Frisvad J.C."/>
            <person name="Nybo J.L."/>
            <person name="Theobald S."/>
            <person name="Kuo A."/>
            <person name="Bowyer P."/>
            <person name="Matsuda Y."/>
            <person name="Mondo S."/>
            <person name="Lyhne E.K."/>
            <person name="Kogle M.E."/>
            <person name="Clum A."/>
            <person name="Lipzen A."/>
            <person name="Salamov A."/>
            <person name="Ngan C.Y."/>
            <person name="Daum C."/>
            <person name="Chiniquy J."/>
            <person name="Barry K."/>
            <person name="LaButti K."/>
            <person name="Simmons B.A."/>
            <person name="Magnuson J.K."/>
            <person name="Mortensen U.H."/>
            <person name="Larsen T.O."/>
            <person name="Grigoriev I.V."/>
            <person name="Baker S.E."/>
            <person name="Andersen M.R."/>
            <person name="Nordberg H.P."/>
            <person name="Cantor M.N."/>
            <person name="Hua S.X."/>
        </authorList>
    </citation>
    <scope>NUCLEOTIDE SEQUENCE [LARGE SCALE GENOMIC DNA]</scope>
    <source>
        <strain evidence="12 13">CBS 102.13</strain>
    </source>
</reference>
<evidence type="ECO:0000259" key="11">
    <source>
        <dbReference type="PROSITE" id="PS50011"/>
    </source>
</evidence>
<feature type="repeat" description="ANK" evidence="9">
    <location>
        <begin position="531"/>
        <end position="565"/>
    </location>
</feature>
<evidence type="ECO:0000256" key="5">
    <source>
        <dbReference type="ARBA" id="ARBA00022777"/>
    </source>
</evidence>
<comment type="catalytic activity">
    <reaction evidence="8">
        <text>L-seryl-[protein] + ATP = O-phospho-L-seryl-[protein] + ADP + H(+)</text>
        <dbReference type="Rhea" id="RHEA:17989"/>
        <dbReference type="Rhea" id="RHEA-COMP:9863"/>
        <dbReference type="Rhea" id="RHEA-COMP:11604"/>
        <dbReference type="ChEBI" id="CHEBI:15378"/>
        <dbReference type="ChEBI" id="CHEBI:29999"/>
        <dbReference type="ChEBI" id="CHEBI:30616"/>
        <dbReference type="ChEBI" id="CHEBI:83421"/>
        <dbReference type="ChEBI" id="CHEBI:456216"/>
        <dbReference type="EC" id="2.7.11.1"/>
    </reaction>
</comment>
<evidence type="ECO:0000256" key="10">
    <source>
        <dbReference type="SAM" id="MobiDB-lite"/>
    </source>
</evidence>
<dbReference type="InterPro" id="IPR011009">
    <property type="entry name" value="Kinase-like_dom_sf"/>
</dbReference>
<dbReference type="Pfam" id="PF12796">
    <property type="entry name" value="Ank_2"/>
    <property type="match status" value="1"/>
</dbReference>
<dbReference type="InterPro" id="IPR036770">
    <property type="entry name" value="Ankyrin_rpt-contain_sf"/>
</dbReference>
<evidence type="ECO:0000256" key="1">
    <source>
        <dbReference type="ARBA" id="ARBA00012513"/>
    </source>
</evidence>
<accession>A0A2I2FAP7</accession>
<dbReference type="InterPro" id="IPR000719">
    <property type="entry name" value="Prot_kinase_dom"/>
</dbReference>
<dbReference type="RefSeq" id="XP_024671701.1">
    <property type="nucleotide sequence ID" value="XM_024816505.1"/>
</dbReference>
<keyword evidence="6" id="KW-0067">ATP-binding</keyword>
<dbReference type="SUPFAM" id="SSF56112">
    <property type="entry name" value="Protein kinase-like (PK-like)"/>
    <property type="match status" value="1"/>
</dbReference>
<keyword evidence="2" id="KW-0723">Serine/threonine-protein kinase</keyword>
<dbReference type="PROSITE" id="PS50088">
    <property type="entry name" value="ANK_REPEAT"/>
    <property type="match status" value="5"/>
</dbReference>
<dbReference type="InterPro" id="IPR002110">
    <property type="entry name" value="Ankyrin_rpt"/>
</dbReference>
<evidence type="ECO:0000256" key="6">
    <source>
        <dbReference type="ARBA" id="ARBA00022840"/>
    </source>
</evidence>
<dbReference type="Gene3D" id="1.10.510.10">
    <property type="entry name" value="Transferase(Phosphotransferase) domain 1"/>
    <property type="match status" value="1"/>
</dbReference>
<feature type="repeat" description="ANK" evidence="9">
    <location>
        <begin position="464"/>
        <end position="497"/>
    </location>
</feature>
<feature type="repeat" description="ANK" evidence="9">
    <location>
        <begin position="498"/>
        <end position="530"/>
    </location>
</feature>
<keyword evidence="3" id="KW-0808">Transferase</keyword>
<sequence>MENDDFARHFQLDITVQGDRCRQVYYESDPSRGIRQRKAIKIWTQQRFLKENVYVQRTQSGEMRVVKQIVRKQNSMPQYLSELQLMGRVSKETSLFVQFHGWFLSTNHVCLVMEYCPLGDISQCFHGTMSETTARTMCEQLLEGLAKLHEMKITHRDLKPQNVLVVRKDPIWVKIADFDISKRAVEGETQLRSRVGTEGYMAPETLGFIEDENQSSSYTNAVDIWSLGCLVYYVLTGKAPFQNSVSLRDYAWEAMEFPEKDLIQKRVSGSGREFIRKMLASEPKDRPVASTGLVQKWAITAFEEPGLDSNEEIRDESSTEPGTTESSTYANQTDSARTTSPGPSLPTVQTLPLDNTEDDEDVDYHSSELWHLMLNPQASSKRIIPLLDLGANPNKRLDGRTALHLAVKHDTVENLQTLLDYGADTTLRCRPQEEIALHIAANERDVDKLMLLASRPGINIQNADGDTALSLAVARFKSAEAVQLLLVHGAKANIKGRHGRTPLHYAIVLDQKEKADVILREGGDPNARDNDGRTALHLAVLSHTMSLQFLERLIDAGASVNAEDGCGHTPLYKAAFWHKRDVMALLVERGASSSLGNSGLERRLVIALSSCEAASELQIVWIL</sequence>
<keyword evidence="4" id="KW-0547">Nucleotide-binding</keyword>
<dbReference type="PROSITE" id="PS50297">
    <property type="entry name" value="ANK_REP_REGION"/>
    <property type="match status" value="3"/>
</dbReference>
<dbReference type="STRING" id="41067.A0A2I2FAP7"/>
<evidence type="ECO:0000256" key="8">
    <source>
        <dbReference type="ARBA" id="ARBA00048679"/>
    </source>
</evidence>
<gene>
    <name evidence="12" type="ORF">BDW47DRAFT_126146</name>
</gene>
<dbReference type="InterPro" id="IPR053235">
    <property type="entry name" value="Ser_Thr_kinase"/>
</dbReference>
<keyword evidence="5 12" id="KW-0418">Kinase</keyword>
<dbReference type="EC" id="2.7.11.1" evidence="1"/>
<dbReference type="AlphaFoldDB" id="A0A2I2FAP7"/>
<dbReference type="OrthoDB" id="10252171at2759"/>
<evidence type="ECO:0000313" key="13">
    <source>
        <dbReference type="Proteomes" id="UP000234585"/>
    </source>
</evidence>
<dbReference type="GO" id="GO:0004674">
    <property type="term" value="F:protein serine/threonine kinase activity"/>
    <property type="evidence" value="ECO:0007669"/>
    <property type="project" value="UniProtKB-KW"/>
</dbReference>
<keyword evidence="9" id="KW-0040">ANK repeat</keyword>
<dbReference type="SMART" id="SM00220">
    <property type="entry name" value="S_TKc"/>
    <property type="match status" value="1"/>
</dbReference>
<evidence type="ECO:0000313" key="12">
    <source>
        <dbReference type="EMBL" id="PLB37689.1"/>
    </source>
</evidence>
<dbReference type="PROSITE" id="PS50011">
    <property type="entry name" value="PROTEIN_KINASE_DOM"/>
    <property type="match status" value="1"/>
</dbReference>
<dbReference type="Proteomes" id="UP000234585">
    <property type="component" value="Unassembled WGS sequence"/>
</dbReference>
<dbReference type="GeneID" id="36523665"/>
<organism evidence="12 13">
    <name type="scientific">Aspergillus candidus</name>
    <dbReference type="NCBI Taxonomy" id="41067"/>
    <lineage>
        <taxon>Eukaryota</taxon>
        <taxon>Fungi</taxon>
        <taxon>Dikarya</taxon>
        <taxon>Ascomycota</taxon>
        <taxon>Pezizomycotina</taxon>
        <taxon>Eurotiomycetes</taxon>
        <taxon>Eurotiomycetidae</taxon>
        <taxon>Eurotiales</taxon>
        <taxon>Aspergillaceae</taxon>
        <taxon>Aspergillus</taxon>
        <taxon>Aspergillus subgen. Circumdati</taxon>
    </lineage>
</organism>
<dbReference type="Pfam" id="PF00023">
    <property type="entry name" value="Ank"/>
    <property type="match status" value="2"/>
</dbReference>
<evidence type="ECO:0000256" key="4">
    <source>
        <dbReference type="ARBA" id="ARBA00022741"/>
    </source>
</evidence>
<evidence type="ECO:0000256" key="9">
    <source>
        <dbReference type="PROSITE-ProRule" id="PRU00023"/>
    </source>
</evidence>
<dbReference type="Gene3D" id="1.25.40.20">
    <property type="entry name" value="Ankyrin repeat-containing domain"/>
    <property type="match status" value="2"/>
</dbReference>
<feature type="repeat" description="ANK" evidence="9">
    <location>
        <begin position="398"/>
        <end position="430"/>
    </location>
</feature>
<evidence type="ECO:0000256" key="7">
    <source>
        <dbReference type="ARBA" id="ARBA00047899"/>
    </source>
</evidence>
<evidence type="ECO:0000256" key="2">
    <source>
        <dbReference type="ARBA" id="ARBA00022527"/>
    </source>
</evidence>
<evidence type="ECO:0000256" key="3">
    <source>
        <dbReference type="ARBA" id="ARBA00022679"/>
    </source>
</evidence>
<dbReference type="Pfam" id="PF00069">
    <property type="entry name" value="Pkinase"/>
    <property type="match status" value="1"/>
</dbReference>
<dbReference type="PANTHER" id="PTHR24361:SF433">
    <property type="entry name" value="PROTEIN KINASE DOMAIN-CONTAINING PROTEIN"/>
    <property type="match status" value="1"/>
</dbReference>
<keyword evidence="13" id="KW-1185">Reference proteome</keyword>
<name>A0A2I2FAP7_ASPCN</name>
<dbReference type="SMART" id="SM00248">
    <property type="entry name" value="ANK"/>
    <property type="match status" value="6"/>
</dbReference>
<comment type="catalytic activity">
    <reaction evidence="7">
        <text>L-threonyl-[protein] + ATP = O-phospho-L-threonyl-[protein] + ADP + H(+)</text>
        <dbReference type="Rhea" id="RHEA:46608"/>
        <dbReference type="Rhea" id="RHEA-COMP:11060"/>
        <dbReference type="Rhea" id="RHEA-COMP:11605"/>
        <dbReference type="ChEBI" id="CHEBI:15378"/>
        <dbReference type="ChEBI" id="CHEBI:30013"/>
        <dbReference type="ChEBI" id="CHEBI:30616"/>
        <dbReference type="ChEBI" id="CHEBI:61977"/>
        <dbReference type="ChEBI" id="CHEBI:456216"/>
        <dbReference type="EC" id="2.7.11.1"/>
    </reaction>
</comment>
<dbReference type="GO" id="GO:0005524">
    <property type="term" value="F:ATP binding"/>
    <property type="evidence" value="ECO:0007669"/>
    <property type="project" value="UniProtKB-KW"/>
</dbReference>
<proteinExistence type="predicted"/>
<dbReference type="PROSITE" id="PS00108">
    <property type="entry name" value="PROTEIN_KINASE_ST"/>
    <property type="match status" value="1"/>
</dbReference>
<feature type="repeat" description="ANK" evidence="9">
    <location>
        <begin position="566"/>
        <end position="598"/>
    </location>
</feature>
<feature type="region of interest" description="Disordered" evidence="10">
    <location>
        <begin position="305"/>
        <end position="362"/>
    </location>
</feature>
<protein>
    <recommendedName>
        <fullName evidence="1">non-specific serine/threonine protein kinase</fullName>
        <ecNumber evidence="1">2.7.11.1</ecNumber>
    </recommendedName>
</protein>
<feature type="compositionally biased region" description="Polar residues" evidence="10">
    <location>
        <begin position="329"/>
        <end position="353"/>
    </location>
</feature>
<dbReference type="InterPro" id="IPR008271">
    <property type="entry name" value="Ser/Thr_kinase_AS"/>
</dbReference>
<feature type="compositionally biased region" description="Low complexity" evidence="10">
    <location>
        <begin position="319"/>
        <end position="328"/>
    </location>
</feature>
<dbReference type="EMBL" id="KZ559141">
    <property type="protein sequence ID" value="PLB37689.1"/>
    <property type="molecule type" value="Genomic_DNA"/>
</dbReference>
<dbReference type="PANTHER" id="PTHR24361">
    <property type="entry name" value="MITOGEN-ACTIVATED KINASE KINASE KINASE"/>
    <property type="match status" value="1"/>
</dbReference>
<dbReference type="SUPFAM" id="SSF48403">
    <property type="entry name" value="Ankyrin repeat"/>
    <property type="match status" value="1"/>
</dbReference>